<dbReference type="SUPFAM" id="SSF46785">
    <property type="entry name" value="Winged helix' DNA-binding domain"/>
    <property type="match status" value="1"/>
</dbReference>
<name>A0ABT6SE11_9ACTN</name>
<dbReference type="PANTHER" id="PTHR43537">
    <property type="entry name" value="TRANSCRIPTIONAL REGULATOR, GNTR FAMILY"/>
    <property type="match status" value="1"/>
</dbReference>
<comment type="caution">
    <text evidence="5">The sequence shown here is derived from an EMBL/GenBank/DDBJ whole genome shotgun (WGS) entry which is preliminary data.</text>
</comment>
<dbReference type="PANTHER" id="PTHR43537:SF49">
    <property type="entry name" value="TRANSCRIPTIONAL REGULATORY PROTEIN"/>
    <property type="match status" value="1"/>
</dbReference>
<dbReference type="Pfam" id="PF00392">
    <property type="entry name" value="GntR"/>
    <property type="match status" value="1"/>
</dbReference>
<evidence type="ECO:0000256" key="2">
    <source>
        <dbReference type="ARBA" id="ARBA00023125"/>
    </source>
</evidence>
<dbReference type="RefSeq" id="WP_282544371.1">
    <property type="nucleotide sequence ID" value="NZ_JASCIQ010000023.1"/>
</dbReference>
<dbReference type="SUPFAM" id="SSF48008">
    <property type="entry name" value="GntR ligand-binding domain-like"/>
    <property type="match status" value="1"/>
</dbReference>
<evidence type="ECO:0000313" key="6">
    <source>
        <dbReference type="Proteomes" id="UP001223978"/>
    </source>
</evidence>
<keyword evidence="2" id="KW-0238">DNA-binding</keyword>
<accession>A0ABT6SE11</accession>
<dbReference type="InterPro" id="IPR036390">
    <property type="entry name" value="WH_DNA-bd_sf"/>
</dbReference>
<dbReference type="EMBL" id="JASCIQ010000023">
    <property type="protein sequence ID" value="MDI3406437.1"/>
    <property type="molecule type" value="Genomic_DNA"/>
</dbReference>
<dbReference type="SMART" id="SM00345">
    <property type="entry name" value="HTH_GNTR"/>
    <property type="match status" value="1"/>
</dbReference>
<sequence>MAQKQADGGAERRTGGGAADLIERLEQEIVLGTRFPRERLVEDELMERYDAKRHVVRSALKELESQGLVERRRNIGSFVRAYTAKELRDVYAVRELLETHCAGLIELPVAIDRLAALTAIQKDHDAAVDTADLPALVHSNTAFHQVLFGLADNAALVETINRHARMTHAVRSVTATSADLRERSRKEHWAIIRALTDGDRESLVETCRAHLLPSRDAYLQRVATH</sequence>
<proteinExistence type="predicted"/>
<reference evidence="5 6" key="1">
    <citation type="submission" date="2023-05" db="EMBL/GenBank/DDBJ databases">
        <title>Draft genome sequence of Streptomyces sp. B-S-A6 isolated from a cave soil in Thailand.</title>
        <authorList>
            <person name="Chamroensaksri N."/>
            <person name="Muangham S."/>
        </authorList>
    </citation>
    <scope>NUCLEOTIDE SEQUENCE [LARGE SCALE GENOMIC DNA]</scope>
    <source>
        <strain evidence="5 6">B-S-A6</strain>
    </source>
</reference>
<feature type="domain" description="HTH gntR-type" evidence="4">
    <location>
        <begin position="15"/>
        <end position="82"/>
    </location>
</feature>
<dbReference type="Proteomes" id="UP001223978">
    <property type="component" value="Unassembled WGS sequence"/>
</dbReference>
<dbReference type="Gene3D" id="1.10.10.10">
    <property type="entry name" value="Winged helix-like DNA-binding domain superfamily/Winged helix DNA-binding domain"/>
    <property type="match status" value="1"/>
</dbReference>
<dbReference type="InterPro" id="IPR008920">
    <property type="entry name" value="TF_FadR/GntR_C"/>
</dbReference>
<gene>
    <name evidence="5" type="ORF">QIS96_21835</name>
</gene>
<evidence type="ECO:0000259" key="4">
    <source>
        <dbReference type="PROSITE" id="PS50949"/>
    </source>
</evidence>
<keyword evidence="3" id="KW-0804">Transcription</keyword>
<dbReference type="Pfam" id="PF07729">
    <property type="entry name" value="FCD"/>
    <property type="match status" value="1"/>
</dbReference>
<keyword evidence="1" id="KW-0805">Transcription regulation</keyword>
<evidence type="ECO:0000256" key="1">
    <source>
        <dbReference type="ARBA" id="ARBA00023015"/>
    </source>
</evidence>
<evidence type="ECO:0000256" key="3">
    <source>
        <dbReference type="ARBA" id="ARBA00023163"/>
    </source>
</evidence>
<organism evidence="5 6">
    <name type="scientific">Streptomyces cavernicola</name>
    <dbReference type="NCBI Taxonomy" id="3043613"/>
    <lineage>
        <taxon>Bacteria</taxon>
        <taxon>Bacillati</taxon>
        <taxon>Actinomycetota</taxon>
        <taxon>Actinomycetes</taxon>
        <taxon>Kitasatosporales</taxon>
        <taxon>Streptomycetaceae</taxon>
        <taxon>Streptomyces</taxon>
    </lineage>
</organism>
<dbReference type="PROSITE" id="PS50949">
    <property type="entry name" value="HTH_GNTR"/>
    <property type="match status" value="1"/>
</dbReference>
<dbReference type="CDD" id="cd07377">
    <property type="entry name" value="WHTH_GntR"/>
    <property type="match status" value="1"/>
</dbReference>
<dbReference type="SMART" id="SM00895">
    <property type="entry name" value="FCD"/>
    <property type="match status" value="1"/>
</dbReference>
<keyword evidence="6" id="KW-1185">Reference proteome</keyword>
<protein>
    <submittedName>
        <fullName evidence="5">GntR family transcriptional regulator</fullName>
    </submittedName>
</protein>
<dbReference type="Gene3D" id="1.20.120.530">
    <property type="entry name" value="GntR ligand-binding domain-like"/>
    <property type="match status" value="1"/>
</dbReference>
<dbReference type="InterPro" id="IPR036388">
    <property type="entry name" value="WH-like_DNA-bd_sf"/>
</dbReference>
<dbReference type="InterPro" id="IPR011711">
    <property type="entry name" value="GntR_C"/>
</dbReference>
<evidence type="ECO:0000313" key="5">
    <source>
        <dbReference type="EMBL" id="MDI3406437.1"/>
    </source>
</evidence>
<dbReference type="InterPro" id="IPR000524">
    <property type="entry name" value="Tscrpt_reg_HTH_GntR"/>
</dbReference>